<evidence type="ECO:0000256" key="1">
    <source>
        <dbReference type="SAM" id="MobiDB-lite"/>
    </source>
</evidence>
<feature type="compositionally biased region" description="Low complexity" evidence="1">
    <location>
        <begin position="197"/>
        <end position="212"/>
    </location>
</feature>
<sequence>MTKSIPLSSFAVLALAKLADAYDSGWHHRQTTTNCSTIMEIICDVDNNLSTDTFCEAVEMAGLDLDTETWTVFAPVNDAFHLLPDTIVEDMLDGDDPRGLIDLLAYHTAEEKKIMSTDLKCDTRIFMSNEEFTVTICEGDKTFQVGLANPTSDYPQIITADIEACNGVIHTLSEIMLYKEYDVSNSTFVQAAVDFTSGPSSSPSDGPSMEPSVRPSSSPSDGPSMEPSVSPSSSPSDGPSMEPSVSPSSSPSDGPSMEPSVSPSSSPSDGPSMEPSVSPSSFPSDGPSMEPSVSPSSSPSDGPSMEPSVSPSSSPSDGPSMEPSVSPSSSPSDGPSMEPSVSPSSPPSDGPSEPSIVPTPSPSRSPSDGPSLAPSVSPSVYPSDGPSLAPSVSPSVYPSDGPSLAPSSKPPMASVEAGLESDEPAPAETAEPPRKSPDEPEPCTITEIVCDSDSFTHLCAAFSATGGLDKFFGKPSGNITLFAPTDEAFEKLGPVALDYLMEESNKDLLTNILMFHTIGDQILYSFDLECKEVIQMDNGRDSRTVCKDRNIYQKGSGNSRSDLPQIIESDIETCNGLIHVVDEVILYKTPTKLGIPPRDATFPPTASPPLSTLAPIAAPTDAPVAEIDVVSPTPAPVVPPTSAPVVEAETIEPEECKSIDELVCSLPDFSILCDALARTGVESSLKSGEWTVFAPNNEAFLKLPTSDVEKLAYNEISLTQLLVFHVVAGKTLYKDDLPCEAGYNLIEMASGKDSRTLCVDGIPTYQKGKYNPDSDIPEFVNFDMKACNGVVHELDKVMLFRPISEL</sequence>
<feature type="signal peptide" evidence="2">
    <location>
        <begin position="1"/>
        <end position="21"/>
    </location>
</feature>
<feature type="domain" description="FAS1" evidence="3">
    <location>
        <begin position="442"/>
        <end position="585"/>
    </location>
</feature>
<dbReference type="PANTHER" id="PTHR10900">
    <property type="entry name" value="PERIOSTIN-RELATED"/>
    <property type="match status" value="1"/>
</dbReference>
<dbReference type="PROSITE" id="PS50213">
    <property type="entry name" value="FAS1"/>
    <property type="match status" value="3"/>
</dbReference>
<dbReference type="Proteomes" id="UP000291116">
    <property type="component" value="Unassembled WGS sequence"/>
</dbReference>
<feature type="domain" description="FAS1" evidence="3">
    <location>
        <begin position="38"/>
        <end position="176"/>
    </location>
</feature>
<dbReference type="Pfam" id="PF02469">
    <property type="entry name" value="Fasciclin"/>
    <property type="match status" value="3"/>
</dbReference>
<organism evidence="4 5">
    <name type="scientific">Pseudo-nitzschia multistriata</name>
    <dbReference type="NCBI Taxonomy" id="183589"/>
    <lineage>
        <taxon>Eukaryota</taxon>
        <taxon>Sar</taxon>
        <taxon>Stramenopiles</taxon>
        <taxon>Ochrophyta</taxon>
        <taxon>Bacillariophyta</taxon>
        <taxon>Bacillariophyceae</taxon>
        <taxon>Bacillariophycidae</taxon>
        <taxon>Bacillariales</taxon>
        <taxon>Bacillariaceae</taxon>
        <taxon>Pseudo-nitzschia</taxon>
    </lineage>
</organism>
<reference evidence="4 5" key="1">
    <citation type="submission" date="2019-01" db="EMBL/GenBank/DDBJ databases">
        <authorList>
            <person name="Ferrante I. M."/>
        </authorList>
    </citation>
    <scope>NUCLEOTIDE SEQUENCE [LARGE SCALE GENOMIC DNA]</scope>
    <source>
        <strain evidence="4 5">B856</strain>
    </source>
</reference>
<dbReference type="Gene3D" id="2.30.180.10">
    <property type="entry name" value="FAS1 domain"/>
    <property type="match status" value="3"/>
</dbReference>
<dbReference type="InterPro" id="IPR050904">
    <property type="entry name" value="Adhesion/Biosynth-related"/>
</dbReference>
<dbReference type="AlphaFoldDB" id="A0A448Z0N9"/>
<dbReference type="GO" id="GO:0005615">
    <property type="term" value="C:extracellular space"/>
    <property type="evidence" value="ECO:0007669"/>
    <property type="project" value="TreeGrafter"/>
</dbReference>
<proteinExistence type="predicted"/>
<dbReference type="InterPro" id="IPR036378">
    <property type="entry name" value="FAS1_dom_sf"/>
</dbReference>
<dbReference type="SMART" id="SM00554">
    <property type="entry name" value="FAS1"/>
    <property type="match status" value="3"/>
</dbReference>
<keyword evidence="2" id="KW-0732">Signal</keyword>
<feature type="chain" id="PRO_5019328591" description="FAS1 domain-containing protein" evidence="2">
    <location>
        <begin position="22"/>
        <end position="806"/>
    </location>
</feature>
<evidence type="ECO:0000259" key="3">
    <source>
        <dbReference type="PROSITE" id="PS50213"/>
    </source>
</evidence>
<evidence type="ECO:0000313" key="4">
    <source>
        <dbReference type="EMBL" id="VEU35643.1"/>
    </source>
</evidence>
<dbReference type="InterPro" id="IPR000782">
    <property type="entry name" value="FAS1_domain"/>
</dbReference>
<dbReference type="OrthoDB" id="46794at2759"/>
<dbReference type="EMBL" id="CAACVS010000064">
    <property type="protein sequence ID" value="VEU35643.1"/>
    <property type="molecule type" value="Genomic_DNA"/>
</dbReference>
<keyword evidence="5" id="KW-1185">Reference proteome</keyword>
<evidence type="ECO:0000313" key="5">
    <source>
        <dbReference type="Proteomes" id="UP000291116"/>
    </source>
</evidence>
<dbReference type="SUPFAM" id="SSF82153">
    <property type="entry name" value="FAS1 domain"/>
    <property type="match status" value="3"/>
</dbReference>
<name>A0A448Z0N9_9STRA</name>
<gene>
    <name evidence="4" type="ORF">PSNMU_V1.4_AUG-EV-PASAV3_0023870</name>
</gene>
<feature type="domain" description="FAS1" evidence="3">
    <location>
        <begin position="656"/>
        <end position="798"/>
    </location>
</feature>
<accession>A0A448Z0N9</accession>
<evidence type="ECO:0000256" key="2">
    <source>
        <dbReference type="SAM" id="SignalP"/>
    </source>
</evidence>
<dbReference type="PANTHER" id="PTHR10900:SF77">
    <property type="entry name" value="FI19380P1"/>
    <property type="match status" value="1"/>
</dbReference>
<protein>
    <recommendedName>
        <fullName evidence="3">FAS1 domain-containing protein</fullName>
    </recommendedName>
</protein>
<feature type="compositionally biased region" description="Low complexity" evidence="1">
    <location>
        <begin position="222"/>
        <end position="276"/>
    </location>
</feature>
<feature type="compositionally biased region" description="Low complexity" evidence="1">
    <location>
        <begin position="286"/>
        <end position="343"/>
    </location>
</feature>
<feature type="region of interest" description="Disordered" evidence="1">
    <location>
        <begin position="196"/>
        <end position="444"/>
    </location>
</feature>